<dbReference type="RefSeq" id="WP_095510431.1">
    <property type="nucleotide sequence ID" value="NZ_MQWD01000001.1"/>
</dbReference>
<name>A0A271J1D4_9BACT</name>
<evidence type="ECO:0000313" key="4">
    <source>
        <dbReference type="Proteomes" id="UP000216339"/>
    </source>
</evidence>
<dbReference type="Pfam" id="PF11412">
    <property type="entry name" value="DsbD_N"/>
    <property type="match status" value="1"/>
</dbReference>
<protein>
    <recommendedName>
        <fullName evidence="2">Thiol:disulfide interchange protein DsbD N-terminal domain-containing protein</fullName>
    </recommendedName>
</protein>
<feature type="signal peptide" evidence="1">
    <location>
        <begin position="1"/>
        <end position="18"/>
    </location>
</feature>
<organism evidence="3 4">
    <name type="scientific">Rubrivirga marina</name>
    <dbReference type="NCBI Taxonomy" id="1196024"/>
    <lineage>
        <taxon>Bacteria</taxon>
        <taxon>Pseudomonadati</taxon>
        <taxon>Rhodothermota</taxon>
        <taxon>Rhodothermia</taxon>
        <taxon>Rhodothermales</taxon>
        <taxon>Rubricoccaceae</taxon>
        <taxon>Rubrivirga</taxon>
    </lineage>
</organism>
<gene>
    <name evidence="3" type="ORF">BSZ37_10130</name>
</gene>
<accession>A0A271J1D4</accession>
<keyword evidence="1" id="KW-0732">Signal</keyword>
<evidence type="ECO:0000259" key="2">
    <source>
        <dbReference type="Pfam" id="PF11412"/>
    </source>
</evidence>
<reference evidence="3 4" key="1">
    <citation type="submission" date="2016-11" db="EMBL/GenBank/DDBJ databases">
        <title>Study of marine rhodopsin-containing bacteria.</title>
        <authorList>
            <person name="Yoshizawa S."/>
            <person name="Kumagai Y."/>
            <person name="Kogure K."/>
        </authorList>
    </citation>
    <scope>NUCLEOTIDE SEQUENCE [LARGE SCALE GENOMIC DNA]</scope>
    <source>
        <strain evidence="3 4">SAORIC-28</strain>
    </source>
</reference>
<feature type="domain" description="Thiol:disulfide interchange protein DsbD N-terminal" evidence="2">
    <location>
        <begin position="34"/>
        <end position="149"/>
    </location>
</feature>
<proteinExistence type="predicted"/>
<dbReference type="InterPro" id="IPR036929">
    <property type="entry name" value="DsbDN_sf"/>
</dbReference>
<evidence type="ECO:0000313" key="3">
    <source>
        <dbReference type="EMBL" id="PAP76765.1"/>
    </source>
</evidence>
<dbReference type="EMBL" id="MQWD01000001">
    <property type="protein sequence ID" value="PAP76765.1"/>
    <property type="molecule type" value="Genomic_DNA"/>
</dbReference>
<dbReference type="Proteomes" id="UP000216339">
    <property type="component" value="Unassembled WGS sequence"/>
</dbReference>
<sequence length="154" mass="16522">MYRVLILLLSVAALPAVAQPRASDLVEWRVRADRTAPGAEARVVLDATIAPGWRLYALDSPVGIPLTIAFDALPSGVRAGRVAQAEAREGYDAVFESKYPYFAGTGRVVQRLHVGEGVAAGTHEVAGAVRFAVCDDQICLPPTRRAFRVPLVVE</sequence>
<feature type="chain" id="PRO_5013261504" description="Thiol:disulfide interchange protein DsbD N-terminal domain-containing protein" evidence="1">
    <location>
        <begin position="19"/>
        <end position="154"/>
    </location>
</feature>
<dbReference type="Gene3D" id="2.60.40.1250">
    <property type="entry name" value="Thiol:disulfide interchange protein DsbD, N-terminal domain"/>
    <property type="match status" value="1"/>
</dbReference>
<dbReference type="InterPro" id="IPR028250">
    <property type="entry name" value="DsbDN"/>
</dbReference>
<keyword evidence="4" id="KW-1185">Reference proteome</keyword>
<dbReference type="AlphaFoldDB" id="A0A271J1D4"/>
<dbReference type="OrthoDB" id="767251at2"/>
<comment type="caution">
    <text evidence="3">The sequence shown here is derived from an EMBL/GenBank/DDBJ whole genome shotgun (WGS) entry which is preliminary data.</text>
</comment>
<evidence type="ECO:0000256" key="1">
    <source>
        <dbReference type="SAM" id="SignalP"/>
    </source>
</evidence>